<keyword evidence="3 9" id="KW-1003">Cell membrane</keyword>
<feature type="transmembrane region" description="Helical" evidence="9">
    <location>
        <begin position="367"/>
        <end position="386"/>
    </location>
</feature>
<dbReference type="Gene3D" id="1.20.1640.10">
    <property type="entry name" value="Multidrug efflux transporter AcrB transmembrane domain"/>
    <property type="match status" value="1"/>
</dbReference>
<evidence type="ECO:0000256" key="6">
    <source>
        <dbReference type="ARBA" id="ARBA00022989"/>
    </source>
</evidence>
<comment type="similarity">
    <text evidence="9">Belongs to the SecD/SecF family. SecD subfamily.</text>
</comment>
<name>A0A1M6B7Q3_9FIRM</name>
<dbReference type="GO" id="GO:0006605">
    <property type="term" value="P:protein targeting"/>
    <property type="evidence" value="ECO:0007669"/>
    <property type="project" value="UniProtKB-UniRule"/>
</dbReference>
<dbReference type="GO" id="GO:0065002">
    <property type="term" value="P:intracellular protein transmembrane transport"/>
    <property type="evidence" value="ECO:0007669"/>
    <property type="project" value="UniProtKB-UniRule"/>
</dbReference>
<dbReference type="PANTHER" id="PTHR30081:SF1">
    <property type="entry name" value="PROTEIN TRANSLOCASE SUBUNIT SECD"/>
    <property type="match status" value="1"/>
</dbReference>
<feature type="transmembrane region" description="Helical" evidence="9">
    <location>
        <begin position="268"/>
        <end position="286"/>
    </location>
</feature>
<dbReference type="InterPro" id="IPR054384">
    <property type="entry name" value="SecDF_P1_head"/>
</dbReference>
<dbReference type="InterPro" id="IPR005791">
    <property type="entry name" value="SecD"/>
</dbReference>
<dbReference type="STRING" id="1121420.SAMN02746098_04106"/>
<dbReference type="Pfam" id="PF21760">
    <property type="entry name" value="SecD_1st"/>
    <property type="match status" value="1"/>
</dbReference>
<dbReference type="Pfam" id="PF02355">
    <property type="entry name" value="SecD_SecF_C"/>
    <property type="match status" value="1"/>
</dbReference>
<comment type="subunit">
    <text evidence="9">Forms a complex with SecF. Part of the essential Sec protein translocation apparatus which comprises SecA, SecYEG and auxiliary proteins SecDF. Other proteins may also be involved.</text>
</comment>
<dbReference type="FunFam" id="1.20.1640.10:FF:000004">
    <property type="entry name" value="Protein translocase subunit SecD"/>
    <property type="match status" value="1"/>
</dbReference>
<comment type="function">
    <text evidence="9">Part of the Sec protein translocase complex. Interacts with the SecYEG preprotein conducting channel. SecDF uses the proton motive force (PMF) to complete protein translocation after the ATP-dependent function of SecA.</text>
</comment>
<feature type="transmembrane region" description="Helical" evidence="9">
    <location>
        <begin position="292"/>
        <end position="315"/>
    </location>
</feature>
<dbReference type="OrthoDB" id="9805019at2"/>
<keyword evidence="7 9" id="KW-0811">Translocation</keyword>
<evidence type="ECO:0000256" key="2">
    <source>
        <dbReference type="ARBA" id="ARBA00022448"/>
    </source>
</evidence>
<keyword evidence="6 9" id="KW-1133">Transmembrane helix</keyword>
<reference evidence="14" key="1">
    <citation type="submission" date="2016-11" db="EMBL/GenBank/DDBJ databases">
        <authorList>
            <person name="Varghese N."/>
            <person name="Submissions S."/>
        </authorList>
    </citation>
    <scope>NUCLEOTIDE SEQUENCE [LARGE SCALE GENOMIC DNA]</scope>
    <source>
        <strain evidence="14">DSM 15449</strain>
    </source>
</reference>
<evidence type="ECO:0000256" key="8">
    <source>
        <dbReference type="ARBA" id="ARBA00023136"/>
    </source>
</evidence>
<dbReference type="RefSeq" id="WP_073031745.1">
    <property type="nucleotide sequence ID" value="NZ_FQXJ01000018.1"/>
</dbReference>
<proteinExistence type="inferred from homology"/>
<evidence type="ECO:0000256" key="4">
    <source>
        <dbReference type="ARBA" id="ARBA00022692"/>
    </source>
</evidence>
<feature type="domain" description="Protein export membrane protein SecD/SecF C-terminal" evidence="10">
    <location>
        <begin position="223"/>
        <end position="393"/>
    </location>
</feature>
<keyword evidence="8 9" id="KW-0472">Membrane</keyword>
<evidence type="ECO:0000256" key="1">
    <source>
        <dbReference type="ARBA" id="ARBA00004651"/>
    </source>
</evidence>
<dbReference type="InterPro" id="IPR048634">
    <property type="entry name" value="SecD_SecF_C"/>
</dbReference>
<dbReference type="NCBIfam" id="TIGR01129">
    <property type="entry name" value="secD"/>
    <property type="match status" value="1"/>
</dbReference>
<dbReference type="Gene3D" id="3.30.70.3220">
    <property type="match status" value="1"/>
</dbReference>
<feature type="transmembrane region" description="Helical" evidence="9">
    <location>
        <begin position="336"/>
        <end position="361"/>
    </location>
</feature>
<dbReference type="GO" id="GO:0005886">
    <property type="term" value="C:plasma membrane"/>
    <property type="evidence" value="ECO:0007669"/>
    <property type="project" value="UniProtKB-SubCell"/>
</dbReference>
<evidence type="ECO:0000313" key="13">
    <source>
        <dbReference type="EMBL" id="SHI44745.1"/>
    </source>
</evidence>
<dbReference type="NCBIfam" id="TIGR00916">
    <property type="entry name" value="2A0604s01"/>
    <property type="match status" value="1"/>
</dbReference>
<dbReference type="Pfam" id="PF22599">
    <property type="entry name" value="SecDF_P1_head"/>
    <property type="match status" value="1"/>
</dbReference>
<dbReference type="Proteomes" id="UP000183954">
    <property type="component" value="Unassembled WGS sequence"/>
</dbReference>
<dbReference type="HAMAP" id="MF_01463_B">
    <property type="entry name" value="SecD_B"/>
    <property type="match status" value="1"/>
</dbReference>
<evidence type="ECO:0000259" key="12">
    <source>
        <dbReference type="Pfam" id="PF22599"/>
    </source>
</evidence>
<evidence type="ECO:0000256" key="9">
    <source>
        <dbReference type="HAMAP-Rule" id="MF_01463"/>
    </source>
</evidence>
<keyword evidence="4 9" id="KW-0812">Transmembrane</keyword>
<feature type="transmembrane region" description="Helical" evidence="9">
    <location>
        <begin position="245"/>
        <end position="263"/>
    </location>
</feature>
<evidence type="ECO:0000256" key="7">
    <source>
        <dbReference type="ARBA" id="ARBA00023010"/>
    </source>
</evidence>
<dbReference type="InterPro" id="IPR022646">
    <property type="entry name" value="SecD/SecF_CS"/>
</dbReference>
<gene>
    <name evidence="9" type="primary">secD</name>
    <name evidence="13" type="ORF">SAMN02746098_04106</name>
</gene>
<organism evidence="13 14">
    <name type="scientific">Desulfosporosinus lacus DSM 15449</name>
    <dbReference type="NCBI Taxonomy" id="1121420"/>
    <lineage>
        <taxon>Bacteria</taxon>
        <taxon>Bacillati</taxon>
        <taxon>Bacillota</taxon>
        <taxon>Clostridia</taxon>
        <taxon>Eubacteriales</taxon>
        <taxon>Desulfitobacteriaceae</taxon>
        <taxon>Desulfosporosinus</taxon>
    </lineage>
</organism>
<feature type="domain" description="Protein translocase subunit SecDF P1" evidence="11">
    <location>
        <begin position="64"/>
        <end position="123"/>
    </location>
</feature>
<dbReference type="GO" id="GO:0043952">
    <property type="term" value="P:protein transport by the Sec complex"/>
    <property type="evidence" value="ECO:0007669"/>
    <property type="project" value="UniProtKB-UniRule"/>
</dbReference>
<evidence type="ECO:0000256" key="5">
    <source>
        <dbReference type="ARBA" id="ARBA00022927"/>
    </source>
</evidence>
<protein>
    <recommendedName>
        <fullName evidence="9">Protein translocase subunit SecD</fullName>
    </recommendedName>
</protein>
<dbReference type="InterPro" id="IPR048631">
    <property type="entry name" value="SecD_1st"/>
</dbReference>
<sequence>MRQGNIVKLVALVLLVATTVALSIKPLVDPVKGIPLGLDLRGGVHLVLQAEPNKNGVPITNADMDKAKAIIAKRVNDLGVSEPIVQADYNNKRIIVDLAGVTDPDKAVDILKTTAKLTFRDTQGNVLLQGDELTDAKGGQDPTNAGGFVVNLTFSTDGAKKFADLTTKYLGQQIGIYLDEKLLTNPKVDTPVLNGQAYINGYATLEAAANHAVLMRSGSLPVSMSIAEKRQVGASLGVDSLNKSIHAGIYSLIFIFLYMLVFYRLPGVVADFSLIVYALIVLWAFWSFRVVLTLPGIAGFILSIGIAVDFNIIIYERVKEEIRAGKSIRAGVESGFSRAFITVIDAHVTTLIAAITLYIFGSGSVKGFALTLGIGIIVSLFTAITFTRQVLRWTVGINPKMKTFWFGVRGDA</sequence>
<feature type="domain" description="SecDF P1 head subdomain" evidence="12">
    <location>
        <begin position="125"/>
        <end position="222"/>
    </location>
</feature>
<evidence type="ECO:0000313" key="14">
    <source>
        <dbReference type="Proteomes" id="UP000183954"/>
    </source>
</evidence>
<evidence type="ECO:0000259" key="10">
    <source>
        <dbReference type="Pfam" id="PF02355"/>
    </source>
</evidence>
<dbReference type="PANTHER" id="PTHR30081">
    <property type="entry name" value="PROTEIN-EXPORT MEMBRANE PROTEIN SEC"/>
    <property type="match status" value="1"/>
</dbReference>
<keyword evidence="2 9" id="KW-0813">Transport</keyword>
<dbReference type="InterPro" id="IPR055344">
    <property type="entry name" value="SecD_SecF_C_bact"/>
</dbReference>
<dbReference type="InterPro" id="IPR022813">
    <property type="entry name" value="SecD/SecF_arch_bac"/>
</dbReference>
<comment type="caution">
    <text evidence="9">Lacks conserved residue(s) required for the propagation of feature annotation.</text>
</comment>
<evidence type="ECO:0000259" key="11">
    <source>
        <dbReference type="Pfam" id="PF21760"/>
    </source>
</evidence>
<dbReference type="EMBL" id="FQXJ01000018">
    <property type="protein sequence ID" value="SHI44745.1"/>
    <property type="molecule type" value="Genomic_DNA"/>
</dbReference>
<accession>A0A1M6B7Q3</accession>
<dbReference type="AlphaFoldDB" id="A0A1M6B7Q3"/>
<dbReference type="Pfam" id="PF07549">
    <property type="entry name" value="Sec_GG"/>
    <property type="match status" value="1"/>
</dbReference>
<evidence type="ECO:0000256" key="3">
    <source>
        <dbReference type="ARBA" id="ARBA00022475"/>
    </source>
</evidence>
<keyword evidence="14" id="KW-1185">Reference proteome</keyword>
<keyword evidence="5 9" id="KW-0653">Protein transport</keyword>
<dbReference type="GO" id="GO:0015450">
    <property type="term" value="F:protein-transporting ATPase activity"/>
    <property type="evidence" value="ECO:0007669"/>
    <property type="project" value="InterPro"/>
</dbReference>
<comment type="subcellular location">
    <subcellularLocation>
        <location evidence="1 9">Cell membrane</location>
        <topology evidence="1 9">Multi-pass membrane protein</topology>
    </subcellularLocation>
</comment>
<dbReference type="SUPFAM" id="SSF82866">
    <property type="entry name" value="Multidrug efflux transporter AcrB transmembrane domain"/>
    <property type="match status" value="1"/>
</dbReference>